<proteinExistence type="predicted"/>
<dbReference type="GO" id="GO:0000976">
    <property type="term" value="F:transcription cis-regulatory region binding"/>
    <property type="evidence" value="ECO:0007669"/>
    <property type="project" value="TreeGrafter"/>
</dbReference>
<dbReference type="Pfam" id="PF00440">
    <property type="entry name" value="TetR_N"/>
    <property type="match status" value="1"/>
</dbReference>
<protein>
    <submittedName>
        <fullName evidence="6">Transcriptional regulator, TetR family</fullName>
    </submittedName>
</protein>
<dbReference type="PANTHER" id="PTHR30055:SF234">
    <property type="entry name" value="HTH-TYPE TRANSCRIPTIONAL REGULATOR BETI"/>
    <property type="match status" value="1"/>
</dbReference>
<keyword evidence="1" id="KW-0805">Transcription regulation</keyword>
<dbReference type="Gene3D" id="1.10.357.10">
    <property type="entry name" value="Tetracycline Repressor, domain 2"/>
    <property type="match status" value="1"/>
</dbReference>
<dbReference type="PROSITE" id="PS50977">
    <property type="entry name" value="HTH_TETR_2"/>
    <property type="match status" value="1"/>
</dbReference>
<feature type="domain" description="HTH tetR-type" evidence="5">
    <location>
        <begin position="8"/>
        <end position="68"/>
    </location>
</feature>
<dbReference type="InterPro" id="IPR050109">
    <property type="entry name" value="HTH-type_TetR-like_transc_reg"/>
</dbReference>
<dbReference type="SUPFAM" id="SSF46689">
    <property type="entry name" value="Homeodomain-like"/>
    <property type="match status" value="1"/>
</dbReference>
<dbReference type="EMBL" id="AP014925">
    <property type="protein sequence ID" value="BAR96342.1"/>
    <property type="molecule type" value="Genomic_DNA"/>
</dbReference>
<evidence type="ECO:0000313" key="6">
    <source>
        <dbReference type="EMBL" id="BAR96342.1"/>
    </source>
</evidence>
<dbReference type="PRINTS" id="PR00455">
    <property type="entry name" value="HTHTETR"/>
</dbReference>
<organism evidence="6 7">
    <name type="scientific">Prevotella intermedia</name>
    <dbReference type="NCBI Taxonomy" id="28131"/>
    <lineage>
        <taxon>Bacteria</taxon>
        <taxon>Pseudomonadati</taxon>
        <taxon>Bacteroidota</taxon>
        <taxon>Bacteroidia</taxon>
        <taxon>Bacteroidales</taxon>
        <taxon>Prevotellaceae</taxon>
        <taxon>Prevotella</taxon>
    </lineage>
</organism>
<keyword evidence="3" id="KW-0804">Transcription</keyword>
<evidence type="ECO:0000256" key="3">
    <source>
        <dbReference type="ARBA" id="ARBA00023163"/>
    </source>
</evidence>
<dbReference type="PANTHER" id="PTHR30055">
    <property type="entry name" value="HTH-TYPE TRANSCRIPTIONAL REGULATOR RUTR"/>
    <property type="match status" value="1"/>
</dbReference>
<evidence type="ECO:0000313" key="7">
    <source>
        <dbReference type="Proteomes" id="UP000067008"/>
    </source>
</evidence>
<dbReference type="Proteomes" id="UP000067008">
    <property type="component" value="Chromosome 2"/>
</dbReference>
<dbReference type="GO" id="GO:0003700">
    <property type="term" value="F:DNA-binding transcription factor activity"/>
    <property type="evidence" value="ECO:0007669"/>
    <property type="project" value="TreeGrafter"/>
</dbReference>
<sequence length="200" mass="23098">MFKMKNRELTEKKIIDAVERIIENQGFEKLGINAIASEAGVSKMLIYRYFGGLDELLAHYLMQKDYWANTDTTILEQANVGESIKNMFRKQIKQMRNDIMLKRLCRWELTADNDNIRTLQDRRERNGRDLIQMVARLTGCSNAEVASLATILSASISYLVLMEEQTSTYNGIDLQSEEGWKQIMDGMGLMIDLWLKSIDK</sequence>
<dbReference type="InterPro" id="IPR009057">
    <property type="entry name" value="Homeodomain-like_sf"/>
</dbReference>
<keyword evidence="2 4" id="KW-0238">DNA-binding</keyword>
<gene>
    <name evidence="6" type="ORF">PI172_1614</name>
</gene>
<accession>A0AAD1BH74</accession>
<feature type="DNA-binding region" description="H-T-H motif" evidence="4">
    <location>
        <begin position="31"/>
        <end position="50"/>
    </location>
</feature>
<name>A0AAD1BH74_PREIN</name>
<evidence type="ECO:0000256" key="1">
    <source>
        <dbReference type="ARBA" id="ARBA00023015"/>
    </source>
</evidence>
<evidence type="ECO:0000256" key="2">
    <source>
        <dbReference type="ARBA" id="ARBA00023125"/>
    </source>
</evidence>
<evidence type="ECO:0000259" key="5">
    <source>
        <dbReference type="PROSITE" id="PS50977"/>
    </source>
</evidence>
<dbReference type="OMA" id="CDKQLIY"/>
<dbReference type="AlphaFoldDB" id="A0AAD1BH74"/>
<evidence type="ECO:0000256" key="4">
    <source>
        <dbReference type="PROSITE-ProRule" id="PRU00335"/>
    </source>
</evidence>
<reference evidence="6 7" key="1">
    <citation type="submission" date="2015-07" db="EMBL/GenBank/DDBJ databases">
        <title>Complete genome sequence of Prevotella intermedia strain 17-2.</title>
        <authorList>
            <person name="Nambu T."/>
        </authorList>
    </citation>
    <scope>NUCLEOTIDE SEQUENCE [LARGE SCALE GENOMIC DNA]</scope>
    <source>
        <strain evidence="6 7">17-2</strain>
    </source>
</reference>
<dbReference type="InterPro" id="IPR001647">
    <property type="entry name" value="HTH_TetR"/>
</dbReference>